<dbReference type="Pfam" id="PF03968">
    <property type="entry name" value="LptD_N"/>
    <property type="match status" value="1"/>
</dbReference>
<proteinExistence type="predicted"/>
<dbReference type="Gene3D" id="2.60.450.10">
    <property type="entry name" value="Lipopolysaccharide (LPS) transport protein A like domain"/>
    <property type="match status" value="1"/>
</dbReference>
<dbReference type="PANTHER" id="PTHR36504">
    <property type="entry name" value="LIPOPOLYSACCHARIDE EXPORT SYSTEM PROTEIN LPTA"/>
    <property type="match status" value="1"/>
</dbReference>
<dbReference type="InterPro" id="IPR005653">
    <property type="entry name" value="OstA-like_N"/>
</dbReference>
<accession>A0ABV6ZXV0</accession>
<evidence type="ECO:0000256" key="2">
    <source>
        <dbReference type="SAM" id="SignalP"/>
    </source>
</evidence>
<feature type="signal peptide" evidence="2">
    <location>
        <begin position="1"/>
        <end position="23"/>
    </location>
</feature>
<dbReference type="PANTHER" id="PTHR36504:SF1">
    <property type="entry name" value="LIPOPOLYSACCHARIDE EXPORT SYSTEM PROTEIN LPTA"/>
    <property type="match status" value="1"/>
</dbReference>
<keyword evidence="5" id="KW-1185">Reference proteome</keyword>
<protein>
    <submittedName>
        <fullName evidence="4">LptA/OstA family protein</fullName>
    </submittedName>
</protein>
<dbReference type="Proteomes" id="UP001595379">
    <property type="component" value="Unassembled WGS sequence"/>
</dbReference>
<evidence type="ECO:0000256" key="1">
    <source>
        <dbReference type="ARBA" id="ARBA00022729"/>
    </source>
</evidence>
<evidence type="ECO:0000313" key="4">
    <source>
        <dbReference type="EMBL" id="MFC2926198.1"/>
    </source>
</evidence>
<dbReference type="InterPro" id="IPR052037">
    <property type="entry name" value="LPS_export_LptA"/>
</dbReference>
<feature type="chain" id="PRO_5046870235" evidence="2">
    <location>
        <begin position="24"/>
        <end position="179"/>
    </location>
</feature>
<gene>
    <name evidence="4" type="ORF">ACFOOR_08775</name>
</gene>
<evidence type="ECO:0000259" key="3">
    <source>
        <dbReference type="Pfam" id="PF03968"/>
    </source>
</evidence>
<evidence type="ECO:0000313" key="5">
    <source>
        <dbReference type="Proteomes" id="UP001595379"/>
    </source>
</evidence>
<dbReference type="EMBL" id="JBHRSV010000016">
    <property type="protein sequence ID" value="MFC2926198.1"/>
    <property type="molecule type" value="Genomic_DNA"/>
</dbReference>
<organism evidence="4 5">
    <name type="scientific">Hyphobacterium vulgare</name>
    <dbReference type="NCBI Taxonomy" id="1736751"/>
    <lineage>
        <taxon>Bacteria</taxon>
        <taxon>Pseudomonadati</taxon>
        <taxon>Pseudomonadota</taxon>
        <taxon>Alphaproteobacteria</taxon>
        <taxon>Maricaulales</taxon>
        <taxon>Maricaulaceae</taxon>
        <taxon>Hyphobacterium</taxon>
    </lineage>
</organism>
<comment type="caution">
    <text evidence="4">The sequence shown here is derived from an EMBL/GenBank/DDBJ whole genome shotgun (WGS) entry which is preliminary data.</text>
</comment>
<keyword evidence="1 2" id="KW-0732">Signal</keyword>
<sequence>MMRIIPLALGLAAMLAFAPSAEAQIGRSGGPLDVQAQNMDVFDAEGRILLRGEVDVIQGDTRLAADQIEIFYTPGGNAATAGGFGDISRIVATGNVFYVTPLERARGSNGVYEAASDTVTLTGNVVLTRGENVITTTRFVTNLTTGNSSFDGGESGERVRSVLFPGSENAGGSDEDTNE</sequence>
<reference evidence="5" key="1">
    <citation type="journal article" date="2019" name="Int. J. Syst. Evol. Microbiol.">
        <title>The Global Catalogue of Microorganisms (GCM) 10K type strain sequencing project: providing services to taxonomists for standard genome sequencing and annotation.</title>
        <authorList>
            <consortium name="The Broad Institute Genomics Platform"/>
            <consortium name="The Broad Institute Genome Sequencing Center for Infectious Disease"/>
            <person name="Wu L."/>
            <person name="Ma J."/>
        </authorList>
    </citation>
    <scope>NUCLEOTIDE SEQUENCE [LARGE SCALE GENOMIC DNA]</scope>
    <source>
        <strain evidence="5">KCTC 52487</strain>
    </source>
</reference>
<dbReference type="RefSeq" id="WP_343164513.1">
    <property type="nucleotide sequence ID" value="NZ_JBHRSV010000016.1"/>
</dbReference>
<name>A0ABV6ZXV0_9PROT</name>
<feature type="domain" description="Organic solvent tolerance-like N-terminal" evidence="3">
    <location>
        <begin position="34"/>
        <end position="146"/>
    </location>
</feature>